<keyword evidence="12" id="KW-1185">Reference proteome</keyword>
<dbReference type="InterPro" id="IPR001881">
    <property type="entry name" value="EGF-like_Ca-bd_dom"/>
</dbReference>
<dbReference type="EMBL" id="RCHS01002011">
    <property type="protein sequence ID" value="RMX50104.1"/>
    <property type="molecule type" value="Genomic_DNA"/>
</dbReference>
<dbReference type="SMART" id="SM00179">
    <property type="entry name" value="EGF_CA"/>
    <property type="match status" value="2"/>
</dbReference>
<evidence type="ECO:0000256" key="7">
    <source>
        <dbReference type="ARBA" id="ARBA00023157"/>
    </source>
</evidence>
<evidence type="ECO:0000313" key="12">
    <source>
        <dbReference type="Proteomes" id="UP000275408"/>
    </source>
</evidence>
<dbReference type="GO" id="GO:0005576">
    <property type="term" value="C:extracellular region"/>
    <property type="evidence" value="ECO:0007669"/>
    <property type="project" value="UniProtKB-SubCell"/>
</dbReference>
<dbReference type="Pfam" id="PF07534">
    <property type="entry name" value="TLD"/>
    <property type="match status" value="1"/>
</dbReference>
<dbReference type="PROSITE" id="PS01186">
    <property type="entry name" value="EGF_2"/>
    <property type="match status" value="1"/>
</dbReference>
<keyword evidence="6" id="KW-0106">Calcium</keyword>
<dbReference type="GO" id="GO:0005509">
    <property type="term" value="F:calcium ion binding"/>
    <property type="evidence" value="ECO:0007669"/>
    <property type="project" value="InterPro"/>
</dbReference>
<keyword evidence="3 8" id="KW-0245">EGF-like domain</keyword>
<evidence type="ECO:0000256" key="2">
    <source>
        <dbReference type="ARBA" id="ARBA00022525"/>
    </source>
</evidence>
<evidence type="ECO:0000256" key="6">
    <source>
        <dbReference type="ARBA" id="ARBA00022837"/>
    </source>
</evidence>
<dbReference type="PANTHER" id="PTHR12916:SF4">
    <property type="entry name" value="UNINFLATABLE, ISOFORM C"/>
    <property type="match status" value="1"/>
</dbReference>
<keyword evidence="4" id="KW-0732">Signal</keyword>
<evidence type="ECO:0000256" key="3">
    <source>
        <dbReference type="ARBA" id="ARBA00022536"/>
    </source>
</evidence>
<dbReference type="Proteomes" id="UP000275408">
    <property type="component" value="Unassembled WGS sequence"/>
</dbReference>
<dbReference type="InterPro" id="IPR024731">
    <property type="entry name" value="NELL2-like_EGF"/>
</dbReference>
<keyword evidence="7 8" id="KW-1015">Disulfide bond</keyword>
<reference evidence="11 12" key="1">
    <citation type="journal article" date="2018" name="Sci. Rep.">
        <title>Comparative analysis of the Pocillopora damicornis genome highlights role of immune system in coral evolution.</title>
        <authorList>
            <person name="Cunning R."/>
            <person name="Bay R.A."/>
            <person name="Gillette P."/>
            <person name="Baker A.C."/>
            <person name="Traylor-Knowles N."/>
        </authorList>
    </citation>
    <scope>NUCLEOTIDE SEQUENCE [LARGE SCALE GENOMIC DNA]</scope>
    <source>
        <strain evidence="11">RSMAS</strain>
        <tissue evidence="11">Whole animal</tissue>
    </source>
</reference>
<dbReference type="InterPro" id="IPR006571">
    <property type="entry name" value="TLDc_dom"/>
</dbReference>
<gene>
    <name evidence="11" type="ORF">pdam_00002947</name>
</gene>
<dbReference type="CDD" id="cd00054">
    <property type="entry name" value="EGF_CA"/>
    <property type="match status" value="2"/>
</dbReference>
<dbReference type="PANTHER" id="PTHR12916">
    <property type="entry name" value="CYTOCHROME C OXIDASE POLYPEPTIDE VIC-2"/>
    <property type="match status" value="1"/>
</dbReference>
<evidence type="ECO:0000256" key="4">
    <source>
        <dbReference type="ARBA" id="ARBA00022729"/>
    </source>
</evidence>
<dbReference type="SMART" id="SM00584">
    <property type="entry name" value="TLDc"/>
    <property type="match status" value="1"/>
</dbReference>
<dbReference type="Pfam" id="PF12947">
    <property type="entry name" value="EGF_3"/>
    <property type="match status" value="1"/>
</dbReference>
<dbReference type="PROSITE" id="PS50026">
    <property type="entry name" value="EGF_3"/>
    <property type="match status" value="2"/>
</dbReference>
<dbReference type="Gene3D" id="2.10.25.10">
    <property type="entry name" value="Laminin"/>
    <property type="match status" value="2"/>
</dbReference>
<dbReference type="InterPro" id="IPR000152">
    <property type="entry name" value="EGF-type_Asp/Asn_hydroxyl_site"/>
</dbReference>
<evidence type="ECO:0008006" key="13">
    <source>
        <dbReference type="Google" id="ProtNLM"/>
    </source>
</evidence>
<dbReference type="PROSITE" id="PS01187">
    <property type="entry name" value="EGF_CA"/>
    <property type="match status" value="1"/>
</dbReference>
<feature type="disulfide bond" evidence="8">
    <location>
        <begin position="132"/>
        <end position="149"/>
    </location>
</feature>
<evidence type="ECO:0000256" key="5">
    <source>
        <dbReference type="ARBA" id="ARBA00022737"/>
    </source>
</evidence>
<dbReference type="PROSITE" id="PS00010">
    <property type="entry name" value="ASX_HYDROXYL"/>
    <property type="match status" value="1"/>
</dbReference>
<comment type="caution">
    <text evidence="8">Lacks conserved residue(s) required for the propagation of feature annotation.</text>
</comment>
<protein>
    <recommendedName>
        <fullName evidence="13">EGF-like domain-containing protein</fullName>
    </recommendedName>
</protein>
<proteinExistence type="predicted"/>
<dbReference type="AlphaFoldDB" id="A0A3M6U994"/>
<evidence type="ECO:0000256" key="8">
    <source>
        <dbReference type="PROSITE-ProRule" id="PRU00076"/>
    </source>
</evidence>
<feature type="domain" description="EGF-like" evidence="9">
    <location>
        <begin position="123"/>
        <end position="161"/>
    </location>
</feature>
<sequence length="393" mass="43638">MGRLLQKPYRNYFYVLVIVISVTDASNVFDVRGKILSRNKGLAYAKFKVHKFSYLNITGIGSSYVPDDTECGLACVSIPSCFSFNLAAFHDIIGKLLCELLPSDMYNNSDKFAASHSHHHFSVTSPCISWPCQNKGTCAPQYEENNYVCLCAKGYKGKHCEIDIDECSQGSHTCDVNAYCNNTVGSYRCTCKPHYYGNGEICKTFALNASAILSKLDYNKYLGILRSYLSPVLMDLDHSVFVRCWHAKTDGWAAATFHNNCDGKGPTVTIIQVNSHIFGGYTNVPWNGNPCRYVSANKSFIYSLHNINGYSPVKLTKKNNSDPVIADCLILGPSFGGEDIRLASDAVNNNESYTYCGHTYTAPPGYTHANCPFFAGSFRFSPTNIEVFYEKLP</sequence>
<name>A0A3M6U994_POCDA</name>
<keyword evidence="5" id="KW-0677">Repeat</keyword>
<feature type="disulfide bond" evidence="8">
    <location>
        <begin position="151"/>
        <end position="160"/>
    </location>
</feature>
<comment type="subcellular location">
    <subcellularLocation>
        <location evidence="1">Secreted</location>
    </subcellularLocation>
</comment>
<dbReference type="SUPFAM" id="SSF57196">
    <property type="entry name" value="EGF/Laminin"/>
    <property type="match status" value="2"/>
</dbReference>
<comment type="caution">
    <text evidence="11">The sequence shown here is derived from an EMBL/GenBank/DDBJ whole genome shotgun (WGS) entry which is preliminary data.</text>
</comment>
<dbReference type="FunFam" id="2.10.25.10:FF:000038">
    <property type="entry name" value="Fibrillin 2"/>
    <property type="match status" value="1"/>
</dbReference>
<evidence type="ECO:0000313" key="11">
    <source>
        <dbReference type="EMBL" id="RMX50104.1"/>
    </source>
</evidence>
<dbReference type="STRING" id="46731.A0A3M6U994"/>
<dbReference type="OMA" id="GYTHANC"/>
<dbReference type="InterPro" id="IPR000742">
    <property type="entry name" value="EGF"/>
</dbReference>
<feature type="domain" description="TLDc" evidence="10">
    <location>
        <begin position="215"/>
        <end position="391"/>
    </location>
</feature>
<evidence type="ECO:0000259" key="9">
    <source>
        <dbReference type="PROSITE" id="PS50026"/>
    </source>
</evidence>
<keyword evidence="2" id="KW-0964">Secreted</keyword>
<dbReference type="OrthoDB" id="5986392at2759"/>
<evidence type="ECO:0000259" key="10">
    <source>
        <dbReference type="PROSITE" id="PS51886"/>
    </source>
</evidence>
<feature type="domain" description="EGF-like" evidence="9">
    <location>
        <begin position="163"/>
        <end position="203"/>
    </location>
</feature>
<evidence type="ECO:0000256" key="1">
    <source>
        <dbReference type="ARBA" id="ARBA00004613"/>
    </source>
</evidence>
<dbReference type="InterPro" id="IPR018097">
    <property type="entry name" value="EGF_Ca-bd_CS"/>
</dbReference>
<dbReference type="PROSITE" id="PS00022">
    <property type="entry name" value="EGF_1"/>
    <property type="match status" value="1"/>
</dbReference>
<dbReference type="PROSITE" id="PS51886">
    <property type="entry name" value="TLDC"/>
    <property type="match status" value="1"/>
</dbReference>
<dbReference type="SMART" id="SM00181">
    <property type="entry name" value="EGF"/>
    <property type="match status" value="2"/>
</dbReference>
<organism evidence="11 12">
    <name type="scientific">Pocillopora damicornis</name>
    <name type="common">Cauliflower coral</name>
    <name type="synonym">Millepora damicornis</name>
    <dbReference type="NCBI Taxonomy" id="46731"/>
    <lineage>
        <taxon>Eukaryota</taxon>
        <taxon>Metazoa</taxon>
        <taxon>Cnidaria</taxon>
        <taxon>Anthozoa</taxon>
        <taxon>Hexacorallia</taxon>
        <taxon>Scleractinia</taxon>
        <taxon>Astrocoeniina</taxon>
        <taxon>Pocilloporidae</taxon>
        <taxon>Pocillopora</taxon>
    </lineage>
</organism>
<accession>A0A3M6U994</accession>
<dbReference type="FunFam" id="2.10.25.10:FF:000537">
    <property type="entry name" value="Notch 3"/>
    <property type="match status" value="1"/>
</dbReference>